<evidence type="ECO:0000256" key="2">
    <source>
        <dbReference type="ARBA" id="ARBA00022679"/>
    </source>
</evidence>
<keyword evidence="1 4" id="KW-0489">Methyltransferase</keyword>
<reference evidence="4 5" key="1">
    <citation type="journal article" date="2013" name="Genome Announc.">
        <title>Whole-Genome Shotgun Assembly and Analysis of the Genome of Streptomyces mobaraensis DSM 40847, a Strain for Industrial Production of Microbial Transglutaminase.</title>
        <authorList>
            <person name="Yang H."/>
            <person name="He T."/>
            <person name="Wu W."/>
            <person name="Zhu W."/>
            <person name="Lu B."/>
            <person name="Sun W."/>
        </authorList>
    </citation>
    <scope>NUCLEOTIDE SEQUENCE [LARGE SCALE GENOMIC DNA]</scope>
    <source>
        <strain evidence="4 5">DSM 40847</strain>
    </source>
</reference>
<dbReference type="PATRIC" id="fig|1223523.3.peg.1341"/>
<dbReference type="InterPro" id="IPR007213">
    <property type="entry name" value="Ppm1/Ppm2/Tcmp"/>
</dbReference>
<dbReference type="PANTHER" id="PTHR43619">
    <property type="entry name" value="S-ADENOSYL-L-METHIONINE-DEPENDENT METHYLTRANSFERASE YKTD-RELATED"/>
    <property type="match status" value="1"/>
</dbReference>
<sequence length="313" mass="34619">MGTSEDDWVSGGDRVSGEAGGRPEGRGAPAPPPADPPVHPPPVDPPVDLPPVALTSLWTLHHRASAARRKPPLLDDPVAVELVDRCAWPLETWFGRPRSLPEQYLARRARLYDAATAEFLRAHPEETVIALGEGLETQFWRVDNGTVRWLSVDLPDMLALRRAVLPHGGRQRAVGCSATDPRWAERTGTDIDTPVLISAQGLFMYLTPAEAAAPVRLCAGRFRRGVLLFDTLPGWVVRCPVRRFLTWGGTFRFPPLHATRRSACPGRVAERRIGPYTLGTGAAARPLYLAQRWRWVRTVFMPAFVRLDVSDGR</sequence>
<dbReference type="Gene3D" id="3.40.50.150">
    <property type="entry name" value="Vaccinia Virus protein VP39"/>
    <property type="match status" value="1"/>
</dbReference>
<evidence type="ECO:0000313" key="4">
    <source>
        <dbReference type="EMBL" id="EMF01385.1"/>
    </source>
</evidence>
<organism evidence="4 5">
    <name type="scientific">Streptomyces mobaraensis (strain ATCC 29032 / DSM 40847 / JCM 4168 / NBRC 13819 / NCIMB 11159 / IPCR 16-22)</name>
    <dbReference type="NCBI Taxonomy" id="1223523"/>
    <lineage>
        <taxon>Bacteria</taxon>
        <taxon>Bacillati</taxon>
        <taxon>Actinomycetota</taxon>
        <taxon>Actinomycetes</taxon>
        <taxon>Kitasatosporales</taxon>
        <taxon>Streptomycetaceae</taxon>
        <taxon>Streptomyces</taxon>
    </lineage>
</organism>
<evidence type="ECO:0000256" key="3">
    <source>
        <dbReference type="SAM" id="MobiDB-lite"/>
    </source>
</evidence>
<name>M3BP12_STRM1</name>
<proteinExistence type="predicted"/>
<dbReference type="PANTHER" id="PTHR43619:SF2">
    <property type="entry name" value="S-ADENOSYL-L-METHIONINE-DEPENDENT METHYLTRANSFERASES SUPERFAMILY PROTEIN"/>
    <property type="match status" value="1"/>
</dbReference>
<gene>
    <name evidence="4" type="ORF">H340_06546</name>
</gene>
<protein>
    <submittedName>
        <fullName evidence="4">O-methyltransferase OMT</fullName>
    </submittedName>
</protein>
<dbReference type="InterPro" id="IPR029063">
    <property type="entry name" value="SAM-dependent_MTases_sf"/>
</dbReference>
<dbReference type="EMBL" id="AORZ01000012">
    <property type="protein sequence ID" value="EMF01385.1"/>
    <property type="molecule type" value="Genomic_DNA"/>
</dbReference>
<evidence type="ECO:0000313" key="5">
    <source>
        <dbReference type="Proteomes" id="UP000011740"/>
    </source>
</evidence>
<dbReference type="AlphaFoldDB" id="M3BP12"/>
<accession>M3BP12</accession>
<dbReference type="RefSeq" id="WP_004940887.1">
    <property type="nucleotide sequence ID" value="NZ_AORZ01000012.1"/>
</dbReference>
<dbReference type="Proteomes" id="UP000011740">
    <property type="component" value="Unassembled WGS sequence"/>
</dbReference>
<dbReference type="eggNOG" id="COG3315">
    <property type="taxonomic scope" value="Bacteria"/>
</dbReference>
<evidence type="ECO:0000256" key="1">
    <source>
        <dbReference type="ARBA" id="ARBA00022603"/>
    </source>
</evidence>
<dbReference type="Pfam" id="PF04072">
    <property type="entry name" value="LCM"/>
    <property type="match status" value="1"/>
</dbReference>
<dbReference type="GO" id="GO:0032259">
    <property type="term" value="P:methylation"/>
    <property type="evidence" value="ECO:0007669"/>
    <property type="project" value="UniProtKB-KW"/>
</dbReference>
<feature type="compositionally biased region" description="Pro residues" evidence="3">
    <location>
        <begin position="29"/>
        <end position="48"/>
    </location>
</feature>
<comment type="caution">
    <text evidence="4">The sequence shown here is derived from an EMBL/GenBank/DDBJ whole genome shotgun (WGS) entry which is preliminary data.</text>
</comment>
<dbReference type="SUPFAM" id="SSF53335">
    <property type="entry name" value="S-adenosyl-L-methionine-dependent methyltransferases"/>
    <property type="match status" value="1"/>
</dbReference>
<keyword evidence="2 4" id="KW-0808">Transferase</keyword>
<dbReference type="GO" id="GO:0008168">
    <property type="term" value="F:methyltransferase activity"/>
    <property type="evidence" value="ECO:0007669"/>
    <property type="project" value="UniProtKB-KW"/>
</dbReference>
<feature type="region of interest" description="Disordered" evidence="3">
    <location>
        <begin position="1"/>
        <end position="48"/>
    </location>
</feature>